<evidence type="ECO:0000259" key="5">
    <source>
        <dbReference type="Pfam" id="PF08172"/>
    </source>
</evidence>
<feature type="region of interest" description="Disordered" evidence="3">
    <location>
        <begin position="248"/>
        <end position="307"/>
    </location>
</feature>
<evidence type="ECO:0000313" key="6">
    <source>
        <dbReference type="EMBL" id="KAJ1979207.1"/>
    </source>
</evidence>
<keyword evidence="4" id="KW-0472">Membrane</keyword>
<accession>A0A9W8EDM4</accession>
<dbReference type="PANTHER" id="PTHR14043:SF2">
    <property type="entry name" value="HOMEOBOX PROTEIN CUT"/>
    <property type="match status" value="1"/>
</dbReference>
<dbReference type="GO" id="GO:0000139">
    <property type="term" value="C:Golgi membrane"/>
    <property type="evidence" value="ECO:0007669"/>
    <property type="project" value="InterPro"/>
</dbReference>
<organism evidence="6 7">
    <name type="scientific">Dimargaris verticillata</name>
    <dbReference type="NCBI Taxonomy" id="2761393"/>
    <lineage>
        <taxon>Eukaryota</taxon>
        <taxon>Fungi</taxon>
        <taxon>Fungi incertae sedis</taxon>
        <taxon>Zoopagomycota</taxon>
        <taxon>Kickxellomycotina</taxon>
        <taxon>Dimargaritomycetes</taxon>
        <taxon>Dimargaritales</taxon>
        <taxon>Dimargaritaceae</taxon>
        <taxon>Dimargaris</taxon>
    </lineage>
</organism>
<keyword evidence="4" id="KW-0812">Transmembrane</keyword>
<keyword evidence="4" id="KW-1133">Transmembrane helix</keyword>
<evidence type="ECO:0000256" key="2">
    <source>
        <dbReference type="SAM" id="Coils"/>
    </source>
</evidence>
<name>A0A9W8EDM4_9FUNG</name>
<protein>
    <recommendedName>
        <fullName evidence="5">CASP C-terminal domain-containing protein</fullName>
    </recommendedName>
</protein>
<gene>
    <name evidence="6" type="ORF">H4R34_002918</name>
</gene>
<dbReference type="OrthoDB" id="10257567at2759"/>
<feature type="domain" description="CASP C-terminal" evidence="5">
    <location>
        <begin position="220"/>
        <end position="514"/>
    </location>
</feature>
<feature type="coiled-coil region" evidence="2">
    <location>
        <begin position="317"/>
        <end position="358"/>
    </location>
</feature>
<dbReference type="Pfam" id="PF08172">
    <property type="entry name" value="CASP_C"/>
    <property type="match status" value="1"/>
</dbReference>
<proteinExistence type="predicted"/>
<dbReference type="GO" id="GO:0006891">
    <property type="term" value="P:intra-Golgi vesicle-mediated transport"/>
    <property type="evidence" value="ECO:0007669"/>
    <property type="project" value="InterPro"/>
</dbReference>
<dbReference type="AlphaFoldDB" id="A0A9W8EDM4"/>
<keyword evidence="7" id="KW-1185">Reference proteome</keyword>
<dbReference type="InterPro" id="IPR012955">
    <property type="entry name" value="CASP_C"/>
</dbReference>
<feature type="compositionally biased region" description="Low complexity" evidence="3">
    <location>
        <begin position="270"/>
        <end position="286"/>
    </location>
</feature>
<dbReference type="EMBL" id="JANBQB010000231">
    <property type="protein sequence ID" value="KAJ1979207.1"/>
    <property type="molecule type" value="Genomic_DNA"/>
</dbReference>
<feature type="region of interest" description="Disordered" evidence="3">
    <location>
        <begin position="382"/>
        <end position="417"/>
    </location>
</feature>
<evidence type="ECO:0000256" key="1">
    <source>
        <dbReference type="ARBA" id="ARBA00023054"/>
    </source>
</evidence>
<evidence type="ECO:0000313" key="7">
    <source>
        <dbReference type="Proteomes" id="UP001151582"/>
    </source>
</evidence>
<dbReference type="PANTHER" id="PTHR14043">
    <property type="entry name" value="CCAAT DISPLACEMENT PROTEIN-RELATED"/>
    <property type="match status" value="1"/>
</dbReference>
<sequence length="534" mass="59502">MSLQKQLSNANHKLGILQDSQNSAQAQAMQQFEAYDDTVTNRLAEVDVLQSELDRATSRIVGLQATNDRLKQEMVTLTASPTVDTEAQLAERLELAQAKQFLDQEVIRLRQELSQRDATAAKVPQLEQNLAAKSQEVKRLHQQLSQFDDYDRVKRELAIMKVVEFSLTSWDHDDEEGNTTESLPKDQSLEKLLLTQNKRLQSDLTTCKNALSDTERRHQDAATEIQALAQRLAEREQLVKKLEEDLTSLQGNDHSHSEVNSPRLSASHFASPTPTASTLATSSPLSQVPRVGSQVSLSDGHGSTAKNPMVQIVTGQRDRLKARVYGLEKDIETYKGEIADLKAEIGTLKQDNIQLYEKIRYMQTYQTGNLAQQTTVNMPAATSTHVTRRGPTTPFDGIVDDDLQDGSQSSGSGSWLSSRQLLGQGSQTHGTKAGTVLGAVTHKYRELYEAAKNPFAVFRERESQRHYRTLNPADKATLHLGKLLLTNKLGRTFLFGYTLFLHVYVTFLLYRSMTYQDGQCDTLKAETPIGPGGS</sequence>
<feature type="coiled-coil region" evidence="2">
    <location>
        <begin position="46"/>
        <end position="73"/>
    </location>
</feature>
<feature type="compositionally biased region" description="Low complexity" evidence="3">
    <location>
        <begin position="405"/>
        <end position="417"/>
    </location>
</feature>
<comment type="caution">
    <text evidence="6">The sequence shown here is derived from an EMBL/GenBank/DDBJ whole genome shotgun (WGS) entry which is preliminary data.</text>
</comment>
<feature type="compositionally biased region" description="Polar residues" evidence="3">
    <location>
        <begin position="248"/>
        <end position="264"/>
    </location>
</feature>
<reference evidence="6" key="1">
    <citation type="submission" date="2022-07" db="EMBL/GenBank/DDBJ databases">
        <title>Phylogenomic reconstructions and comparative analyses of Kickxellomycotina fungi.</title>
        <authorList>
            <person name="Reynolds N.K."/>
            <person name="Stajich J.E."/>
            <person name="Barry K."/>
            <person name="Grigoriev I.V."/>
            <person name="Crous P."/>
            <person name="Smith M.E."/>
        </authorList>
    </citation>
    <scope>NUCLEOTIDE SEQUENCE</scope>
    <source>
        <strain evidence="6">RSA 567</strain>
    </source>
</reference>
<keyword evidence="1 2" id="KW-0175">Coiled coil</keyword>
<dbReference type="Proteomes" id="UP001151582">
    <property type="component" value="Unassembled WGS sequence"/>
</dbReference>
<feature type="transmembrane region" description="Helical" evidence="4">
    <location>
        <begin position="492"/>
        <end position="510"/>
    </location>
</feature>
<evidence type="ECO:0000256" key="3">
    <source>
        <dbReference type="SAM" id="MobiDB-lite"/>
    </source>
</evidence>
<evidence type="ECO:0000256" key="4">
    <source>
        <dbReference type="SAM" id="Phobius"/>
    </source>
</evidence>